<dbReference type="InterPro" id="IPR037518">
    <property type="entry name" value="MPN"/>
</dbReference>
<keyword evidence="3" id="KW-0479">Metal-binding</keyword>
<accession>A0A813EBA9</accession>
<dbReference type="Pfam" id="PF18323">
    <property type="entry name" value="CSN5_C"/>
    <property type="match status" value="1"/>
</dbReference>
<comment type="caution">
    <text evidence="9">The sequence shown here is derived from an EMBL/GenBank/DDBJ whole genome shotgun (WGS) entry which is preliminary data.</text>
</comment>
<dbReference type="GO" id="GO:0006508">
    <property type="term" value="P:proteolysis"/>
    <property type="evidence" value="ECO:0007669"/>
    <property type="project" value="UniProtKB-KW"/>
</dbReference>
<protein>
    <recommendedName>
        <fullName evidence="8">MPN domain-containing protein</fullName>
    </recommendedName>
</protein>
<organism evidence="9 11">
    <name type="scientific">Polarella glacialis</name>
    <name type="common">Dinoflagellate</name>
    <dbReference type="NCBI Taxonomy" id="89957"/>
    <lineage>
        <taxon>Eukaryota</taxon>
        <taxon>Sar</taxon>
        <taxon>Alveolata</taxon>
        <taxon>Dinophyceae</taxon>
        <taxon>Suessiales</taxon>
        <taxon>Suessiaceae</taxon>
        <taxon>Polarella</taxon>
    </lineage>
</organism>
<dbReference type="Pfam" id="PF01398">
    <property type="entry name" value="JAB"/>
    <property type="match status" value="1"/>
</dbReference>
<evidence type="ECO:0000313" key="9">
    <source>
        <dbReference type="EMBL" id="CAE8596227.1"/>
    </source>
</evidence>
<dbReference type="InterPro" id="IPR040961">
    <property type="entry name" value="CSN5_C"/>
</dbReference>
<keyword evidence="2" id="KW-0645">Protease</keyword>
<dbReference type="Proteomes" id="UP000654075">
    <property type="component" value="Unassembled WGS sequence"/>
</dbReference>
<keyword evidence="5" id="KW-0378">Hydrolase</keyword>
<evidence type="ECO:0000256" key="3">
    <source>
        <dbReference type="ARBA" id="ARBA00022723"/>
    </source>
</evidence>
<dbReference type="EMBL" id="CAJNNV010008425">
    <property type="protein sequence ID" value="CAE8596227.1"/>
    <property type="molecule type" value="Genomic_DNA"/>
</dbReference>
<dbReference type="PROSITE" id="PS50249">
    <property type="entry name" value="MPN"/>
    <property type="match status" value="1"/>
</dbReference>
<dbReference type="AlphaFoldDB" id="A0A813EBA9"/>
<feature type="non-terminal residue" evidence="9">
    <location>
        <position position="338"/>
    </location>
</feature>
<evidence type="ECO:0000256" key="2">
    <source>
        <dbReference type="ARBA" id="ARBA00022670"/>
    </source>
</evidence>
<evidence type="ECO:0000259" key="8">
    <source>
        <dbReference type="PROSITE" id="PS50249"/>
    </source>
</evidence>
<proteinExistence type="inferred from homology"/>
<dbReference type="GO" id="GO:0046872">
    <property type="term" value="F:metal ion binding"/>
    <property type="evidence" value="ECO:0007669"/>
    <property type="project" value="UniProtKB-KW"/>
</dbReference>
<dbReference type="GO" id="GO:0008237">
    <property type="term" value="F:metallopeptidase activity"/>
    <property type="evidence" value="ECO:0007669"/>
    <property type="project" value="UniProtKB-KW"/>
</dbReference>
<evidence type="ECO:0000256" key="6">
    <source>
        <dbReference type="ARBA" id="ARBA00022833"/>
    </source>
</evidence>
<dbReference type="Proteomes" id="UP000626109">
    <property type="component" value="Unassembled WGS sequence"/>
</dbReference>
<reference evidence="9" key="1">
    <citation type="submission" date="2021-02" db="EMBL/GenBank/DDBJ databases">
        <authorList>
            <person name="Dougan E. K."/>
            <person name="Rhodes N."/>
            <person name="Thang M."/>
            <person name="Chan C."/>
        </authorList>
    </citation>
    <scope>NUCLEOTIDE SEQUENCE</scope>
</reference>
<evidence type="ECO:0000256" key="1">
    <source>
        <dbReference type="ARBA" id="ARBA00006008"/>
    </source>
</evidence>
<keyword evidence="6" id="KW-0862">Zinc</keyword>
<keyword evidence="11" id="KW-1185">Reference proteome</keyword>
<name>A0A813EBA9_POLGL</name>
<sequence>KTWELENQVQPVDDAAIYAFSEEEQEAIYQKKPWKEDSHFFKKVQMSAAAMIKIVMHAKSGVPLEVMGLMQGKVTPDGTFIIMDAFPLPVEGTETRVNAGAGANEFMVNFQEANEKVGKPENICGWYHSHPGYGCWLSGIDVQTQMQYQAHQEPFLAVVIDPVRTCASGKVDIGAFRTFPAGYTPPEGASSEYQSIPLDKIEDFGVHANQYYPIPVDIFKNSLDNTLLELLWNKYWIDTLSSSPLLHNRVFCNQMIQDTVQKLEQIDTASVSQSKFRMVMHEPKKRKEDNPLSKVALDASKNAGEQVQGLTNQVVKFALFQGRRTCGCAPQTAAPMEN</sequence>
<dbReference type="OMA" id="VKMKLFQ"/>
<keyword evidence="7" id="KW-0482">Metalloprotease</keyword>
<dbReference type="PANTHER" id="PTHR10410">
    <property type="entry name" value="EUKARYOTIC TRANSLATION INITIATION FACTOR 3 -RELATED"/>
    <property type="match status" value="1"/>
</dbReference>
<evidence type="ECO:0000256" key="5">
    <source>
        <dbReference type="ARBA" id="ARBA00022801"/>
    </source>
</evidence>
<dbReference type="Gene3D" id="3.40.140.10">
    <property type="entry name" value="Cytidine Deaminase, domain 2"/>
    <property type="match status" value="1"/>
</dbReference>
<dbReference type="EMBL" id="CAJNNW010036332">
    <property type="protein sequence ID" value="CAE8733418.1"/>
    <property type="molecule type" value="Genomic_DNA"/>
</dbReference>
<dbReference type="CDD" id="cd08069">
    <property type="entry name" value="MPN_RPN11_CSN5"/>
    <property type="match status" value="1"/>
</dbReference>
<dbReference type="SMART" id="SM00232">
    <property type="entry name" value="JAB_MPN"/>
    <property type="match status" value="1"/>
</dbReference>
<keyword evidence="4" id="KW-0736">Signalosome</keyword>
<dbReference type="FunFam" id="3.40.140.10:FF:000003">
    <property type="entry name" value="COP9 signalosome complex subunit 5"/>
    <property type="match status" value="1"/>
</dbReference>
<evidence type="ECO:0000313" key="11">
    <source>
        <dbReference type="Proteomes" id="UP000654075"/>
    </source>
</evidence>
<comment type="similarity">
    <text evidence="1">Belongs to the peptidase M67A family. CSN5 subfamily.</text>
</comment>
<dbReference type="GO" id="GO:0008180">
    <property type="term" value="C:COP9 signalosome"/>
    <property type="evidence" value="ECO:0007669"/>
    <property type="project" value="UniProtKB-KW"/>
</dbReference>
<dbReference type="InterPro" id="IPR050242">
    <property type="entry name" value="JAMM_MPN+_peptidase_M67A"/>
</dbReference>
<dbReference type="InterPro" id="IPR000555">
    <property type="entry name" value="JAMM/MPN+_dom"/>
</dbReference>
<gene>
    <name evidence="9" type="ORF">PGLA1383_LOCUS14693</name>
    <name evidence="10" type="ORF">PGLA2088_LOCUS46837</name>
</gene>
<evidence type="ECO:0000313" key="10">
    <source>
        <dbReference type="EMBL" id="CAE8733418.1"/>
    </source>
</evidence>
<feature type="domain" description="MPN" evidence="8">
    <location>
        <begin position="44"/>
        <end position="182"/>
    </location>
</feature>
<evidence type="ECO:0000256" key="4">
    <source>
        <dbReference type="ARBA" id="ARBA00022790"/>
    </source>
</evidence>
<evidence type="ECO:0000256" key="7">
    <source>
        <dbReference type="ARBA" id="ARBA00023049"/>
    </source>
</evidence>
<dbReference type="OrthoDB" id="10266268at2759"/>
<dbReference type="SUPFAM" id="SSF102712">
    <property type="entry name" value="JAB1/MPN domain"/>
    <property type="match status" value="1"/>
</dbReference>